<feature type="domain" description="SCAN" evidence="1">
    <location>
        <begin position="172"/>
        <end position="212"/>
    </location>
</feature>
<accession>A0ABQ9GTQ9</accession>
<evidence type="ECO:0000259" key="1">
    <source>
        <dbReference type="Pfam" id="PF23663"/>
    </source>
</evidence>
<dbReference type="InterPro" id="IPR057560">
    <property type="entry name" value="Znf_SCAND3"/>
</dbReference>
<gene>
    <name evidence="2" type="ORF">PR048_023308</name>
</gene>
<reference evidence="2 3" key="1">
    <citation type="submission" date="2023-02" db="EMBL/GenBank/DDBJ databases">
        <title>LHISI_Scaffold_Assembly.</title>
        <authorList>
            <person name="Stuart O.P."/>
            <person name="Cleave R."/>
            <person name="Magrath M.J.L."/>
            <person name="Mikheyev A.S."/>
        </authorList>
    </citation>
    <scope>NUCLEOTIDE SEQUENCE [LARGE SCALE GENOMIC DNA]</scope>
    <source>
        <strain evidence="2">Daus_M_001</strain>
        <tissue evidence="2">Leg muscle</tissue>
    </source>
</reference>
<evidence type="ECO:0000313" key="2">
    <source>
        <dbReference type="EMBL" id="KAJ8875413.1"/>
    </source>
</evidence>
<name>A0ABQ9GTQ9_9NEOP</name>
<organism evidence="2 3">
    <name type="scientific">Dryococelus australis</name>
    <dbReference type="NCBI Taxonomy" id="614101"/>
    <lineage>
        <taxon>Eukaryota</taxon>
        <taxon>Metazoa</taxon>
        <taxon>Ecdysozoa</taxon>
        <taxon>Arthropoda</taxon>
        <taxon>Hexapoda</taxon>
        <taxon>Insecta</taxon>
        <taxon>Pterygota</taxon>
        <taxon>Neoptera</taxon>
        <taxon>Polyneoptera</taxon>
        <taxon>Phasmatodea</taxon>
        <taxon>Verophasmatodea</taxon>
        <taxon>Anareolatae</taxon>
        <taxon>Phasmatidae</taxon>
        <taxon>Eurycanthinae</taxon>
        <taxon>Dryococelus</taxon>
    </lineage>
</organism>
<dbReference type="Pfam" id="PF23663">
    <property type="entry name" value="Znf_SCAND3"/>
    <property type="match status" value="1"/>
</dbReference>
<keyword evidence="3" id="KW-1185">Reference proteome</keyword>
<dbReference type="Proteomes" id="UP001159363">
    <property type="component" value="Chromosome 8"/>
</dbReference>
<proteinExistence type="predicted"/>
<sequence>MEWAHQIISEVKGNLADEEGDHDNLHFLPEIVVCIAKLMKFLPLWSAIMVIKFGYGSLKSSSAPVESIFNDIKHRTFQNVHLPTTVDRFLETHLRSLDGEMKLLTATSPRKKTDASQVIQNAVSLDISQNTTREDGSEVIGNNKLNNSKYKTGIISAHNPKCFACSRGDFPTGAHTCSVCGTPVHAAFSECSIPYDRSEEGYGEKCLCVKCAVKVRTAGNSSSTKDIQEDSAKENWRWLASLPPKKIQRYSYLEPSSEFEETGMSTPLSAVTRACLRMVTESVA</sequence>
<protein>
    <recommendedName>
        <fullName evidence="1">SCAN domain-containing protein</fullName>
    </recommendedName>
</protein>
<comment type="caution">
    <text evidence="2">The sequence shown here is derived from an EMBL/GenBank/DDBJ whole genome shotgun (WGS) entry which is preliminary data.</text>
</comment>
<evidence type="ECO:0000313" key="3">
    <source>
        <dbReference type="Proteomes" id="UP001159363"/>
    </source>
</evidence>
<dbReference type="EMBL" id="JARBHB010000009">
    <property type="protein sequence ID" value="KAJ8875413.1"/>
    <property type="molecule type" value="Genomic_DNA"/>
</dbReference>